<dbReference type="PRINTS" id="PR00411">
    <property type="entry name" value="PNDRDTASEI"/>
</dbReference>
<evidence type="ECO:0000256" key="1">
    <source>
        <dbReference type="ARBA" id="ARBA00007532"/>
    </source>
</evidence>
<dbReference type="EMBL" id="FMAR01000015">
    <property type="protein sequence ID" value="SCC57512.1"/>
    <property type="molecule type" value="Genomic_DNA"/>
</dbReference>
<sequence length="459" mass="49852">MRKLDAIVIGSGQGGTPLAKALAQSGLNTVIIEKRWVGGTCVNDGCTPTKTMIADARAAYVVKHSYDHGVDVRSFTIDLPTIIARKNKVVASSRNNTEKGLQQTKGLELLYGTAVFTGQKIISVMKDDGTTETLTADKIFINTGAKPLIPAIPGLAHVSYYDSTSLLDVDKIPTHLVIVGASYIALEMGQLFRRLGSTVSILEKSHRILPKEDEDIAHAVQDMLVSEGITIHTGAAVTELNQLVPEKIQVTLSTNDILEASHILLASGRVPQSAALHPAATGLQVDDKGYILVNEYLETNVPGIYALGDVKPGPAFTHVSYNDYIILRNNLLKHTRQSTQDRPLLYCMFTDPELGRVGLTEQEAQQRQLPFTVVSLPMSKVARGIETGETRGLMKAIVHRETMEILGASILGASGGEVMTVLQMAMAGRIRADQLRDMMFAHPLFSESLNNLFMQLKQA</sequence>
<evidence type="ECO:0000256" key="4">
    <source>
        <dbReference type="ARBA" id="ARBA00023002"/>
    </source>
</evidence>
<gene>
    <name evidence="10" type="ORF">GA0116948_115117</name>
</gene>
<feature type="disulfide bond" description="Redox-active" evidence="7">
    <location>
        <begin position="41"/>
        <end position="46"/>
    </location>
</feature>
<dbReference type="InterPro" id="IPR016156">
    <property type="entry name" value="FAD/NAD-linked_Rdtase_dimer_sf"/>
</dbReference>
<dbReference type="InterPro" id="IPR036188">
    <property type="entry name" value="FAD/NAD-bd_sf"/>
</dbReference>
<reference evidence="10 11" key="1">
    <citation type="submission" date="2016-08" db="EMBL/GenBank/DDBJ databases">
        <authorList>
            <person name="Seilhamer J.J."/>
        </authorList>
    </citation>
    <scope>NUCLEOTIDE SEQUENCE [LARGE SCALE GENOMIC DNA]</scope>
    <source>
        <strain evidence="10 11">A37T2</strain>
    </source>
</reference>
<dbReference type="GO" id="GO:0003955">
    <property type="term" value="F:NAD(P)H dehydrogenase (quinone) activity"/>
    <property type="evidence" value="ECO:0007669"/>
    <property type="project" value="TreeGrafter"/>
</dbReference>
<evidence type="ECO:0000256" key="3">
    <source>
        <dbReference type="ARBA" id="ARBA00022827"/>
    </source>
</evidence>
<evidence type="ECO:0000256" key="2">
    <source>
        <dbReference type="ARBA" id="ARBA00022630"/>
    </source>
</evidence>
<dbReference type="InterPro" id="IPR001100">
    <property type="entry name" value="Pyr_nuc-diS_OxRdtase"/>
</dbReference>
<keyword evidence="4" id="KW-0560">Oxidoreductase</keyword>
<dbReference type="SUPFAM" id="SSF51905">
    <property type="entry name" value="FAD/NAD(P)-binding domain"/>
    <property type="match status" value="1"/>
</dbReference>
<feature type="domain" description="Pyridine nucleotide-disulphide oxidoreductase dimerisation" evidence="8">
    <location>
        <begin position="347"/>
        <end position="451"/>
    </location>
</feature>
<feature type="binding site" evidence="6">
    <location>
        <position position="309"/>
    </location>
    <ligand>
        <name>FAD</name>
        <dbReference type="ChEBI" id="CHEBI:57692"/>
    </ligand>
</feature>
<dbReference type="Pfam" id="PF07992">
    <property type="entry name" value="Pyr_redox_2"/>
    <property type="match status" value="1"/>
</dbReference>
<comment type="cofactor">
    <cofactor evidence="6">
        <name>FAD</name>
        <dbReference type="ChEBI" id="CHEBI:57692"/>
    </cofactor>
    <text evidence="6">Binds 1 FAD per subunit.</text>
</comment>
<proteinExistence type="inferred from homology"/>
<evidence type="ECO:0000256" key="7">
    <source>
        <dbReference type="PIRSR" id="PIRSR000350-4"/>
    </source>
</evidence>
<dbReference type="PIRSF" id="PIRSF000350">
    <property type="entry name" value="Mercury_reductase_MerA"/>
    <property type="match status" value="1"/>
</dbReference>
<dbReference type="FunFam" id="3.30.390.30:FF:000001">
    <property type="entry name" value="Dihydrolipoyl dehydrogenase"/>
    <property type="match status" value="1"/>
</dbReference>
<keyword evidence="6" id="KW-0520">NAD</keyword>
<keyword evidence="2" id="KW-0285">Flavoprotein</keyword>
<keyword evidence="10" id="KW-0670">Pyruvate</keyword>
<organism evidence="10 11">
    <name type="scientific">Chitinophaga costaii</name>
    <dbReference type="NCBI Taxonomy" id="1335309"/>
    <lineage>
        <taxon>Bacteria</taxon>
        <taxon>Pseudomonadati</taxon>
        <taxon>Bacteroidota</taxon>
        <taxon>Chitinophagia</taxon>
        <taxon>Chitinophagales</taxon>
        <taxon>Chitinophagaceae</taxon>
        <taxon>Chitinophaga</taxon>
    </lineage>
</organism>
<dbReference type="AlphaFoldDB" id="A0A1C4FNP8"/>
<name>A0A1C4FNP8_9BACT</name>
<feature type="active site" description="Proton acceptor" evidence="5">
    <location>
        <position position="442"/>
    </location>
</feature>
<dbReference type="InterPro" id="IPR023753">
    <property type="entry name" value="FAD/NAD-binding_dom"/>
</dbReference>
<evidence type="ECO:0000313" key="11">
    <source>
        <dbReference type="Proteomes" id="UP000242818"/>
    </source>
</evidence>
<evidence type="ECO:0000313" key="10">
    <source>
        <dbReference type="EMBL" id="SCC57512.1"/>
    </source>
</evidence>
<keyword evidence="3 6" id="KW-0274">FAD</keyword>
<keyword evidence="6" id="KW-0547">Nucleotide-binding</keyword>
<dbReference type="Pfam" id="PF02852">
    <property type="entry name" value="Pyr_redox_dim"/>
    <property type="match status" value="1"/>
</dbReference>
<dbReference type="Proteomes" id="UP000242818">
    <property type="component" value="Unassembled WGS sequence"/>
</dbReference>
<dbReference type="PANTHER" id="PTHR43014">
    <property type="entry name" value="MERCURIC REDUCTASE"/>
    <property type="match status" value="1"/>
</dbReference>
<dbReference type="Gene3D" id="3.30.390.30">
    <property type="match status" value="1"/>
</dbReference>
<dbReference type="PANTHER" id="PTHR43014:SF2">
    <property type="entry name" value="MERCURIC REDUCTASE"/>
    <property type="match status" value="1"/>
</dbReference>
<dbReference type="OrthoDB" id="9800167at2"/>
<accession>A0A1C4FNP8</accession>
<feature type="binding site" evidence="6">
    <location>
        <position position="268"/>
    </location>
    <ligand>
        <name>NAD(+)</name>
        <dbReference type="ChEBI" id="CHEBI:57540"/>
    </ligand>
</feature>
<feature type="binding site" evidence="6">
    <location>
        <position position="203"/>
    </location>
    <ligand>
        <name>NAD(+)</name>
        <dbReference type="ChEBI" id="CHEBI:57540"/>
    </ligand>
</feature>
<dbReference type="STRING" id="1335309.GA0116948_115117"/>
<feature type="binding site" evidence="6">
    <location>
        <begin position="180"/>
        <end position="187"/>
    </location>
    <ligand>
        <name>NAD(+)</name>
        <dbReference type="ChEBI" id="CHEBI:57540"/>
    </ligand>
</feature>
<protein>
    <submittedName>
        <fullName evidence="10">Pyruvate/2-oxoglutarate dehydrogenase complex, dihydrolipoamide dehydrogenase (E3) component</fullName>
    </submittedName>
</protein>
<dbReference type="Gene3D" id="3.50.50.60">
    <property type="entry name" value="FAD/NAD(P)-binding domain"/>
    <property type="match status" value="2"/>
</dbReference>
<dbReference type="SUPFAM" id="SSF55424">
    <property type="entry name" value="FAD/NAD-linked reductases, dimerisation (C-terminal) domain"/>
    <property type="match status" value="1"/>
</dbReference>
<dbReference type="GO" id="GO:0050660">
    <property type="term" value="F:flavin adenine dinucleotide binding"/>
    <property type="evidence" value="ECO:0007669"/>
    <property type="project" value="TreeGrafter"/>
</dbReference>
<evidence type="ECO:0000256" key="6">
    <source>
        <dbReference type="PIRSR" id="PIRSR000350-3"/>
    </source>
</evidence>
<evidence type="ECO:0000259" key="8">
    <source>
        <dbReference type="Pfam" id="PF02852"/>
    </source>
</evidence>
<dbReference type="PRINTS" id="PR00368">
    <property type="entry name" value="FADPNR"/>
</dbReference>
<comment type="similarity">
    <text evidence="1">Belongs to the class-I pyridine nucleotide-disulfide oxidoreductase family.</text>
</comment>
<dbReference type="InterPro" id="IPR004099">
    <property type="entry name" value="Pyr_nucl-diS_OxRdtase_dimer"/>
</dbReference>
<dbReference type="RefSeq" id="WP_089714668.1">
    <property type="nucleotide sequence ID" value="NZ_FMAR01000015.1"/>
</dbReference>
<feature type="binding site" evidence="6">
    <location>
        <position position="50"/>
    </location>
    <ligand>
        <name>FAD</name>
        <dbReference type="ChEBI" id="CHEBI:57692"/>
    </ligand>
</feature>
<feature type="domain" description="FAD/NAD(P)-binding" evidence="9">
    <location>
        <begin position="5"/>
        <end position="321"/>
    </location>
</feature>
<keyword evidence="11" id="KW-1185">Reference proteome</keyword>
<evidence type="ECO:0000259" key="9">
    <source>
        <dbReference type="Pfam" id="PF07992"/>
    </source>
</evidence>
<evidence type="ECO:0000256" key="5">
    <source>
        <dbReference type="PIRSR" id="PIRSR000350-2"/>
    </source>
</evidence>